<organism evidence="4 5">
    <name type="scientific">Caenorhabditis bovis</name>
    <dbReference type="NCBI Taxonomy" id="2654633"/>
    <lineage>
        <taxon>Eukaryota</taxon>
        <taxon>Metazoa</taxon>
        <taxon>Ecdysozoa</taxon>
        <taxon>Nematoda</taxon>
        <taxon>Chromadorea</taxon>
        <taxon>Rhabditida</taxon>
        <taxon>Rhabditina</taxon>
        <taxon>Rhabditomorpha</taxon>
        <taxon>Rhabditoidea</taxon>
        <taxon>Rhabditidae</taxon>
        <taxon>Peloderinae</taxon>
        <taxon>Caenorhabditis</taxon>
    </lineage>
</organism>
<keyword evidence="5" id="KW-1185">Reference proteome</keyword>
<gene>
    <name evidence="4" type="ORF">CBOVIS_LOCUS12604</name>
</gene>
<name>A0A8S1FBI7_9PELO</name>
<proteinExistence type="predicted"/>
<evidence type="ECO:0000256" key="1">
    <source>
        <dbReference type="ARBA" id="ARBA00022574"/>
    </source>
</evidence>
<dbReference type="PROSITE" id="PS50082">
    <property type="entry name" value="WD_REPEATS_2"/>
    <property type="match status" value="2"/>
</dbReference>
<evidence type="ECO:0000313" key="5">
    <source>
        <dbReference type="Proteomes" id="UP000494206"/>
    </source>
</evidence>
<dbReference type="Pfam" id="PF00400">
    <property type="entry name" value="WD40"/>
    <property type="match status" value="2"/>
</dbReference>
<evidence type="ECO:0000313" key="4">
    <source>
        <dbReference type="EMBL" id="CAB3411183.1"/>
    </source>
</evidence>
<dbReference type="Proteomes" id="UP000494206">
    <property type="component" value="Unassembled WGS sequence"/>
</dbReference>
<dbReference type="SUPFAM" id="SSF50978">
    <property type="entry name" value="WD40 repeat-like"/>
    <property type="match status" value="1"/>
</dbReference>
<sequence>MTSYQSATIVAAPNEFRVNYPPYVQISKVQFQKETGSRLLAASGWDGVVKIYEVGSVGEINEKTTFLEGKPLLCCTFAGYNKAACGGLGHTVKLLDLETSRGLQIGSHALAVRCMEYNPVSSLIVSGGWDSAVKLWDARSYGNGATDTVNVSSSVYAMDVLKNNVLVGTKDRKIYLFDTRKMKDPVQIRDSPLKYQTRCVQFFPTGEAFVVSSIEGRVAVEYIDQEGEQLKRKYAFKCHREKELDGTEVIYPINTVAFHPKYGTFATGGSDGIVNIWDPFNRKRLIQLHKFETSIISLSFNEDGTQLAIASSYQYENEIDPKPIPNNTITIRHITDPESRPK</sequence>
<dbReference type="Gene3D" id="2.130.10.10">
    <property type="entry name" value="YVTN repeat-like/Quinoprotein amine dehydrogenase"/>
    <property type="match status" value="1"/>
</dbReference>
<dbReference type="PRINTS" id="PR00320">
    <property type="entry name" value="GPROTEINBRPT"/>
</dbReference>
<feature type="repeat" description="WD" evidence="3">
    <location>
        <begin position="105"/>
        <end position="140"/>
    </location>
</feature>
<protein>
    <submittedName>
        <fullName evidence="4">Uncharacterized protein</fullName>
    </submittedName>
</protein>
<dbReference type="AlphaFoldDB" id="A0A8S1FBI7"/>
<comment type="caution">
    <text evidence="4">The sequence shown here is derived from an EMBL/GenBank/DDBJ whole genome shotgun (WGS) entry which is preliminary data.</text>
</comment>
<evidence type="ECO:0000256" key="3">
    <source>
        <dbReference type="PROSITE-ProRule" id="PRU00221"/>
    </source>
</evidence>
<dbReference type="InterPro" id="IPR036322">
    <property type="entry name" value="WD40_repeat_dom_sf"/>
</dbReference>
<dbReference type="InterPro" id="IPR015943">
    <property type="entry name" value="WD40/YVTN_repeat-like_dom_sf"/>
</dbReference>
<dbReference type="FunFam" id="2.130.10.10:FF:001580">
    <property type="entry name" value="Mitotic checkpoint protein bub-3"/>
    <property type="match status" value="1"/>
</dbReference>
<dbReference type="OrthoDB" id="10262475at2759"/>
<dbReference type="PROSITE" id="PS50294">
    <property type="entry name" value="WD_REPEATS_REGION"/>
    <property type="match status" value="1"/>
</dbReference>
<dbReference type="InterPro" id="IPR020472">
    <property type="entry name" value="WD40_PAC1"/>
</dbReference>
<evidence type="ECO:0000256" key="2">
    <source>
        <dbReference type="ARBA" id="ARBA00022737"/>
    </source>
</evidence>
<dbReference type="EMBL" id="CADEPM010000012">
    <property type="protein sequence ID" value="CAB3411183.1"/>
    <property type="molecule type" value="Genomic_DNA"/>
</dbReference>
<feature type="repeat" description="WD" evidence="3">
    <location>
        <begin position="253"/>
        <end position="278"/>
    </location>
</feature>
<dbReference type="InterPro" id="IPR019775">
    <property type="entry name" value="WD40_repeat_CS"/>
</dbReference>
<dbReference type="SMART" id="SM00320">
    <property type="entry name" value="WD40"/>
    <property type="match status" value="5"/>
</dbReference>
<keyword evidence="2" id="KW-0677">Repeat</keyword>
<dbReference type="PANTHER" id="PTHR10971">
    <property type="entry name" value="MRNA EXPORT FACTOR AND BUB3"/>
    <property type="match status" value="1"/>
</dbReference>
<reference evidence="4 5" key="1">
    <citation type="submission" date="2020-04" db="EMBL/GenBank/DDBJ databases">
        <authorList>
            <person name="Laetsch R D."/>
            <person name="Stevens L."/>
            <person name="Kumar S."/>
            <person name="Blaxter L. M."/>
        </authorList>
    </citation>
    <scope>NUCLEOTIDE SEQUENCE [LARGE SCALE GENOMIC DNA]</scope>
</reference>
<keyword evidence="1 3" id="KW-0853">WD repeat</keyword>
<dbReference type="PROSITE" id="PS00678">
    <property type="entry name" value="WD_REPEATS_1"/>
    <property type="match status" value="1"/>
</dbReference>
<dbReference type="InterPro" id="IPR001680">
    <property type="entry name" value="WD40_rpt"/>
</dbReference>
<accession>A0A8S1FBI7</accession>